<dbReference type="InterPro" id="IPR050715">
    <property type="entry name" value="LRR-SigEffector_domain"/>
</dbReference>
<keyword evidence="1" id="KW-0433">Leucine-rich repeat</keyword>
<evidence type="ECO:0000256" key="2">
    <source>
        <dbReference type="ARBA" id="ARBA00022737"/>
    </source>
</evidence>
<dbReference type="InterPro" id="IPR003591">
    <property type="entry name" value="Leu-rich_rpt_typical-subtyp"/>
</dbReference>
<protein>
    <submittedName>
        <fullName evidence="3">Uncharacterized protein</fullName>
    </submittedName>
</protein>
<dbReference type="PROSITE" id="PS51450">
    <property type="entry name" value="LRR"/>
    <property type="match status" value="1"/>
</dbReference>
<dbReference type="SMART" id="SM00369">
    <property type="entry name" value="LRR_TYP"/>
    <property type="match status" value="9"/>
</dbReference>
<gene>
    <name evidence="3" type="ORF">GTHE00462_LOCUS35</name>
</gene>
<dbReference type="SUPFAM" id="SSF52058">
    <property type="entry name" value="L domain-like"/>
    <property type="match status" value="1"/>
</dbReference>
<evidence type="ECO:0000256" key="1">
    <source>
        <dbReference type="ARBA" id="ARBA00022614"/>
    </source>
</evidence>
<name>A0A7S4H808_GUITH</name>
<dbReference type="InterPro" id="IPR001611">
    <property type="entry name" value="Leu-rich_rpt"/>
</dbReference>
<dbReference type="PANTHER" id="PTHR45752">
    <property type="entry name" value="LEUCINE-RICH REPEAT-CONTAINING"/>
    <property type="match status" value="1"/>
</dbReference>
<reference evidence="3" key="1">
    <citation type="submission" date="2021-01" db="EMBL/GenBank/DDBJ databases">
        <authorList>
            <person name="Corre E."/>
            <person name="Pelletier E."/>
            <person name="Niang G."/>
            <person name="Scheremetjew M."/>
            <person name="Finn R."/>
            <person name="Kale V."/>
            <person name="Holt S."/>
            <person name="Cochrane G."/>
            <person name="Meng A."/>
            <person name="Brown T."/>
            <person name="Cohen L."/>
        </authorList>
    </citation>
    <scope>NUCLEOTIDE SEQUENCE</scope>
    <source>
        <strain evidence="3">CCMP 2712</strain>
    </source>
</reference>
<dbReference type="Pfam" id="PF13855">
    <property type="entry name" value="LRR_8"/>
    <property type="match status" value="1"/>
</dbReference>
<dbReference type="SMART" id="SM00364">
    <property type="entry name" value="LRR_BAC"/>
    <property type="match status" value="7"/>
</dbReference>
<dbReference type="InterPro" id="IPR032675">
    <property type="entry name" value="LRR_dom_sf"/>
</dbReference>
<dbReference type="EMBL" id="HBKN01000040">
    <property type="protein sequence ID" value="CAE2190724.1"/>
    <property type="molecule type" value="Transcribed_RNA"/>
</dbReference>
<dbReference type="AlphaFoldDB" id="A0A7S4H808"/>
<sequence length="426" mass="47348">MEKLTNLKSLDVRGNMISVLPSGLGLLSSSLKVFLYDEYELSQLPSEILNEGSTALLRYLEICHATLKTKCLDLSGMNLRAVPPHIGRMAHLEELRLGSNPIHQLPDWIGNLRALRVLRLDKTGLQSLPFGLADCASLQMLDLDDVILLSPPKQILSKGVSIVKEWLGRLREARGGGRLDLSSLGLEDWPPELVMNTKEGQYASLKRLNLLDNILTEMPVEVCDLTTLVELMAGYNRMLSIHSKICEMKNLERLHVPFNHLSELPDTVSIIQSLRFVNLDGNNFREIPACLCVITELRDLRMNQNQIAGLPPALARLGKLEELELSYNEISVLPRAIGQNTSLRRLKLSYNMLDTVPPDVGALTKLEELHLTHNQLAVLPAELGKLLPPKGSLKNLVVTANFFKAPLSSIITRGCAATLRYLGEQL</sequence>
<proteinExistence type="predicted"/>
<accession>A0A7S4H808</accession>
<dbReference type="Gene3D" id="3.80.10.10">
    <property type="entry name" value="Ribonuclease Inhibitor"/>
    <property type="match status" value="2"/>
</dbReference>
<dbReference type="Pfam" id="PF00560">
    <property type="entry name" value="LRR_1"/>
    <property type="match status" value="2"/>
</dbReference>
<keyword evidence="2" id="KW-0677">Repeat</keyword>
<dbReference type="PANTHER" id="PTHR45752:SF187">
    <property type="entry name" value="LEUCINE-RICH REPEAT AND IQ DOMAIN-CONTAINING PROTEIN 4"/>
    <property type="match status" value="1"/>
</dbReference>
<organism evidence="3">
    <name type="scientific">Guillardia theta</name>
    <name type="common">Cryptophyte</name>
    <name type="synonym">Cryptomonas phi</name>
    <dbReference type="NCBI Taxonomy" id="55529"/>
    <lineage>
        <taxon>Eukaryota</taxon>
        <taxon>Cryptophyceae</taxon>
        <taxon>Pyrenomonadales</taxon>
        <taxon>Geminigeraceae</taxon>
        <taxon>Guillardia</taxon>
    </lineage>
</organism>
<evidence type="ECO:0000313" key="3">
    <source>
        <dbReference type="EMBL" id="CAE2190724.1"/>
    </source>
</evidence>